<dbReference type="Pfam" id="PF14431">
    <property type="entry name" value="YwqJ-deaminase"/>
    <property type="match status" value="1"/>
</dbReference>
<dbReference type="InterPro" id="IPR025968">
    <property type="entry name" value="YwqJ_deaminase"/>
</dbReference>
<protein>
    <submittedName>
        <fullName evidence="1">YwqJ-related putative deaminase</fullName>
    </submittedName>
</protein>
<gene>
    <name evidence="1" type="ORF">O1R50_18755</name>
</gene>
<proteinExistence type="predicted"/>
<reference evidence="1" key="1">
    <citation type="submission" date="2022-12" db="EMBL/GenBank/DDBJ databases">
        <title>Gycomyces niveus sp.nov.,a novel actinomycete isolated from soil in Shouguan.</title>
        <authorList>
            <person name="Yang X."/>
        </authorList>
    </citation>
    <scope>NUCLEOTIDE SEQUENCE</scope>
    <source>
        <strain evidence="1">NEAU-A15</strain>
    </source>
</reference>
<dbReference type="Proteomes" id="UP001146067">
    <property type="component" value="Unassembled WGS sequence"/>
</dbReference>
<accession>A0A9X3T4Z3</accession>
<name>A0A9X3T4Z3_9ACTN</name>
<dbReference type="AlphaFoldDB" id="A0A9X3T4Z3"/>
<sequence length="346" mass="37238">MSSKTGEFGDYAGDVRSAQGKLDDFEDGRKNIVDGLKSDWQGDDYNSLSDDSDELTQHCMATGLKMDAAAIALQTGGAAMTAMVQAMESLDRTAKGIGYTVTPLPMALIGPRIQAQISAAGPGAPALLAAYQSIAITFSTFLRGLSTAITVQDNATGVGLQQITNSMRPLTSKFGLARPNRTPLQATEESLDFASDLRNQLAAEHERFMGLGLTHAERGPVLGAVMDKKTGKVYYGTNPEAEDFARNNDFHPALQSRIDQLKQNRVNYDQGGVVNHGEPGEHAEVLALNRALMARDPDMKNSNIDLGDFMVDNYKSAKKPNHTGFVRCCSNCMQVLQGVEGSGRGW</sequence>
<dbReference type="RefSeq" id="WP_270111701.1">
    <property type="nucleotide sequence ID" value="NZ_JAPZVP010000016.1"/>
</dbReference>
<evidence type="ECO:0000313" key="2">
    <source>
        <dbReference type="Proteomes" id="UP001146067"/>
    </source>
</evidence>
<comment type="caution">
    <text evidence="1">The sequence shown here is derived from an EMBL/GenBank/DDBJ whole genome shotgun (WGS) entry which is preliminary data.</text>
</comment>
<dbReference type="EMBL" id="JAPZVP010000016">
    <property type="protein sequence ID" value="MDA1361675.1"/>
    <property type="molecule type" value="Genomic_DNA"/>
</dbReference>
<organism evidence="1 2">
    <name type="scientific">Glycomyces luteolus</name>
    <dbReference type="NCBI Taxonomy" id="2670330"/>
    <lineage>
        <taxon>Bacteria</taxon>
        <taxon>Bacillati</taxon>
        <taxon>Actinomycetota</taxon>
        <taxon>Actinomycetes</taxon>
        <taxon>Glycomycetales</taxon>
        <taxon>Glycomycetaceae</taxon>
        <taxon>Glycomyces</taxon>
    </lineage>
</organism>
<keyword evidence="2" id="KW-1185">Reference proteome</keyword>
<evidence type="ECO:0000313" key="1">
    <source>
        <dbReference type="EMBL" id="MDA1361675.1"/>
    </source>
</evidence>